<dbReference type="Proteomes" id="UP000076765">
    <property type="component" value="Chromosome"/>
</dbReference>
<accession>A0A378PP40</accession>
<dbReference type="GO" id="GO:0006508">
    <property type="term" value="P:proteolysis"/>
    <property type="evidence" value="ECO:0007669"/>
    <property type="project" value="UniProtKB-KW"/>
</dbReference>
<feature type="transmembrane region" description="Helical" evidence="1">
    <location>
        <begin position="191"/>
        <end position="207"/>
    </location>
</feature>
<feature type="domain" description="CAAX prenyl protease 2/Lysostaphin resistance protein A-like" evidence="2">
    <location>
        <begin position="131"/>
        <end position="226"/>
    </location>
</feature>
<feature type="transmembrane region" description="Helical" evidence="1">
    <location>
        <begin position="94"/>
        <end position="115"/>
    </location>
</feature>
<dbReference type="GO" id="GO:0080120">
    <property type="term" value="P:CAAX-box protein maturation"/>
    <property type="evidence" value="ECO:0007669"/>
    <property type="project" value="UniProtKB-ARBA"/>
</dbReference>
<reference evidence="3 5" key="1">
    <citation type="submission" date="2015-04" db="EMBL/GenBank/DDBJ databases">
        <authorList>
            <person name="Calcutt M.J."/>
            <person name="Foecking M.F."/>
        </authorList>
    </citation>
    <scope>NUCLEOTIDE SEQUENCE [LARGE SCALE GENOMIC DNA]</scope>
    <source>
        <strain evidence="3 5">199/55</strain>
    </source>
</reference>
<evidence type="ECO:0000256" key="1">
    <source>
        <dbReference type="SAM" id="Phobius"/>
    </source>
</evidence>
<keyword evidence="4" id="KW-0378">Hydrolase</keyword>
<dbReference type="EMBL" id="CP011158">
    <property type="protein sequence ID" value="ANB91169.1"/>
    <property type="molecule type" value="Genomic_DNA"/>
</dbReference>
<dbReference type="PANTHER" id="PTHR36435">
    <property type="entry name" value="SLR1288 PROTEIN"/>
    <property type="match status" value="1"/>
</dbReference>
<dbReference type="PANTHER" id="PTHR36435:SF1">
    <property type="entry name" value="CAAX AMINO TERMINAL PROTEASE FAMILY PROTEIN"/>
    <property type="match status" value="1"/>
</dbReference>
<gene>
    <name evidence="3" type="ORF">MOVS_03285</name>
    <name evidence="4" type="ORF">NCTC11227_00689</name>
</gene>
<keyword evidence="5" id="KW-1185">Reference proteome</keyword>
<keyword evidence="1" id="KW-1133">Transmembrane helix</keyword>
<proteinExistence type="predicted"/>
<dbReference type="KEGG" id="moi:MOVS_03285"/>
<keyword evidence="4" id="KW-0645">Protease</keyword>
<feature type="transmembrane region" description="Helical" evidence="1">
    <location>
        <begin position="167"/>
        <end position="185"/>
    </location>
</feature>
<feature type="transmembrane region" description="Helical" evidence="1">
    <location>
        <begin position="214"/>
        <end position="235"/>
    </location>
</feature>
<dbReference type="GO" id="GO:0004175">
    <property type="term" value="F:endopeptidase activity"/>
    <property type="evidence" value="ECO:0007669"/>
    <property type="project" value="UniProtKB-ARBA"/>
</dbReference>
<keyword evidence="1" id="KW-0812">Transmembrane</keyword>
<dbReference type="RefSeq" id="WP_063513751.1">
    <property type="nucleotide sequence ID" value="NZ_CP011158.1"/>
</dbReference>
<keyword evidence="1" id="KW-0472">Membrane</keyword>
<dbReference type="InterPro" id="IPR003675">
    <property type="entry name" value="Rce1/LyrA-like_dom"/>
</dbReference>
<evidence type="ECO:0000313" key="3">
    <source>
        <dbReference type="EMBL" id="ANB91169.1"/>
    </source>
</evidence>
<dbReference type="AlphaFoldDB" id="A0A378PP40"/>
<evidence type="ECO:0000313" key="6">
    <source>
        <dbReference type="Proteomes" id="UP000255102"/>
    </source>
</evidence>
<dbReference type="Proteomes" id="UP000255102">
    <property type="component" value="Unassembled WGS sequence"/>
</dbReference>
<evidence type="ECO:0000313" key="5">
    <source>
        <dbReference type="Proteomes" id="UP000076765"/>
    </source>
</evidence>
<evidence type="ECO:0000259" key="2">
    <source>
        <dbReference type="Pfam" id="PF02517"/>
    </source>
</evidence>
<feature type="transmembrane region" description="Helical" evidence="1">
    <location>
        <begin position="53"/>
        <end position="74"/>
    </location>
</feature>
<dbReference type="InterPro" id="IPR052710">
    <property type="entry name" value="CAAX_protease"/>
</dbReference>
<dbReference type="EMBL" id="UGPW01000001">
    <property type="protein sequence ID" value="STY86699.1"/>
    <property type="molecule type" value="Genomic_DNA"/>
</dbReference>
<name>A0A378PP40_9GAMM</name>
<organism evidence="4 6">
    <name type="scientific">Moraxella ovis</name>
    <dbReference type="NCBI Taxonomy" id="29433"/>
    <lineage>
        <taxon>Bacteria</taxon>
        <taxon>Pseudomonadati</taxon>
        <taxon>Pseudomonadota</taxon>
        <taxon>Gammaproteobacteria</taxon>
        <taxon>Moraxellales</taxon>
        <taxon>Moraxellaceae</taxon>
        <taxon>Moraxella</taxon>
    </lineage>
</organism>
<evidence type="ECO:0000313" key="4">
    <source>
        <dbReference type="EMBL" id="STY86699.1"/>
    </source>
</evidence>
<reference evidence="4 6" key="2">
    <citation type="submission" date="2018-06" db="EMBL/GenBank/DDBJ databases">
        <authorList>
            <consortium name="Pathogen Informatics"/>
            <person name="Doyle S."/>
        </authorList>
    </citation>
    <scope>NUCLEOTIDE SEQUENCE [LARGE SCALE GENOMIC DNA]</scope>
    <source>
        <strain evidence="4 6">NCTC11227</strain>
    </source>
</reference>
<feature type="transmembrane region" description="Helical" evidence="1">
    <location>
        <begin position="12"/>
        <end position="33"/>
    </location>
</feature>
<dbReference type="STRING" id="29433.MOVS_03285"/>
<sequence>MPSHSPTKLKIRATWLCLLLILLMFISQTAYVWVFGRMLDLSLIAGSRHGVVVSLSIIASALTLSVVGLIMATYHARDRLAKWLGIRPFYWRRLAVCTWWLALFLVISEFITHTLGRAPMTFMDGMISTANLPLLVLATVVIAPIYEELIFRGVMFGLIKDAIHPNNHHASLIASVITSALFSLVHVQYGAFEMGVIFGLAMIFCYARIRCDSLIAPILLHILNNGLAMAVYLFYV</sequence>
<protein>
    <submittedName>
        <fullName evidence="4">CAAX amino terminal protease self- immunity</fullName>
    </submittedName>
</protein>
<dbReference type="Pfam" id="PF02517">
    <property type="entry name" value="Rce1-like"/>
    <property type="match status" value="1"/>
</dbReference>
<feature type="transmembrane region" description="Helical" evidence="1">
    <location>
        <begin position="127"/>
        <end position="146"/>
    </location>
</feature>